<comment type="caution">
    <text evidence="1">The sequence shown here is derived from an EMBL/GenBank/DDBJ whole genome shotgun (WGS) entry which is preliminary data.</text>
</comment>
<dbReference type="PANTHER" id="PTHR28055:SF1">
    <property type="entry name" value="ALTERED INHERITANCE OF MITOCHONDRIA PROTEIN 41, MITOCHONDRIAL"/>
    <property type="match status" value="1"/>
</dbReference>
<dbReference type="InterPro" id="IPR003789">
    <property type="entry name" value="Asn/Gln_tRNA_amidoTrase-B-like"/>
</dbReference>
<dbReference type="PANTHER" id="PTHR28055">
    <property type="entry name" value="ALTERED INHERITANCE OF MITOCHONDRIA PROTEIN 41, MITOCHONDRIAL"/>
    <property type="match status" value="1"/>
</dbReference>
<protein>
    <recommendedName>
        <fullName evidence="3">Glutamyl-tRNA amidotransferase</fullName>
    </recommendedName>
</protein>
<dbReference type="SUPFAM" id="SSF89095">
    <property type="entry name" value="GatB/YqeY motif"/>
    <property type="match status" value="1"/>
</dbReference>
<dbReference type="InterPro" id="IPR019004">
    <property type="entry name" value="YqeY/Aim41"/>
</dbReference>
<sequence length="149" mass="16883">MLHEQIKNGIKEAMMAKDVLRLKAFRAMSAAFTNELVAKNRKPQEMLTDPEAISVITKLAKQRKDSIEQFKKGNREDLVKEEESELAILETYLPKMMDRGEVEKIARIKKEELKITDAAKKGMLMSALMKELKGKADGMVVKAVVDSLF</sequence>
<reference evidence="1 2" key="1">
    <citation type="journal article" date="2016" name="Nat. Commun.">
        <title>Thousands of microbial genomes shed light on interconnected biogeochemical processes in an aquifer system.</title>
        <authorList>
            <person name="Anantharaman K."/>
            <person name="Brown C.T."/>
            <person name="Hug L.A."/>
            <person name="Sharon I."/>
            <person name="Castelle C.J."/>
            <person name="Probst A.J."/>
            <person name="Thomas B.C."/>
            <person name="Singh A."/>
            <person name="Wilkins M.J."/>
            <person name="Karaoz U."/>
            <person name="Brodie E.L."/>
            <person name="Williams K.H."/>
            <person name="Hubbard S.S."/>
            <person name="Banfield J.F."/>
        </authorList>
    </citation>
    <scope>NUCLEOTIDE SEQUENCE [LARGE SCALE GENOMIC DNA]</scope>
</reference>
<proteinExistence type="predicted"/>
<organism evidence="1 2">
    <name type="scientific">Candidatus Nomurabacteria bacterium RIFCSPHIGHO2_01_FULL_42_15</name>
    <dbReference type="NCBI Taxonomy" id="1801742"/>
    <lineage>
        <taxon>Bacteria</taxon>
        <taxon>Candidatus Nomuraibacteriota</taxon>
    </lineage>
</organism>
<dbReference type="Gene3D" id="1.10.10.410">
    <property type="match status" value="1"/>
</dbReference>
<evidence type="ECO:0000313" key="2">
    <source>
        <dbReference type="Proteomes" id="UP000178235"/>
    </source>
</evidence>
<dbReference type="EMBL" id="MFTS01000003">
    <property type="protein sequence ID" value="OGI68458.1"/>
    <property type="molecule type" value="Genomic_DNA"/>
</dbReference>
<accession>A0A1F6VFU0</accession>
<dbReference type="Pfam" id="PF09424">
    <property type="entry name" value="YqeY"/>
    <property type="match status" value="1"/>
</dbReference>
<dbReference type="Proteomes" id="UP000178235">
    <property type="component" value="Unassembled WGS sequence"/>
</dbReference>
<dbReference type="Gene3D" id="1.10.1510.10">
    <property type="entry name" value="Uncharacterised protein YqeY/AIM41 PF09424, N-terminal domain"/>
    <property type="match status" value="1"/>
</dbReference>
<gene>
    <name evidence="1" type="ORF">A2738_01070</name>
</gene>
<evidence type="ECO:0008006" key="3">
    <source>
        <dbReference type="Google" id="ProtNLM"/>
    </source>
</evidence>
<dbReference type="GO" id="GO:0016884">
    <property type="term" value="F:carbon-nitrogen ligase activity, with glutamine as amido-N-donor"/>
    <property type="evidence" value="ECO:0007669"/>
    <property type="project" value="InterPro"/>
</dbReference>
<name>A0A1F6VFU0_9BACT</name>
<dbReference type="InterPro" id="IPR042184">
    <property type="entry name" value="YqeY/Aim41_N"/>
</dbReference>
<evidence type="ECO:0000313" key="1">
    <source>
        <dbReference type="EMBL" id="OGI68458.1"/>
    </source>
</evidence>
<dbReference type="AlphaFoldDB" id="A0A1F6VFU0"/>
<dbReference type="InterPro" id="IPR023168">
    <property type="entry name" value="GatB_Yqey_C_2"/>
</dbReference>